<evidence type="ECO:0000313" key="2">
    <source>
        <dbReference type="EMBL" id="TQS40331.1"/>
    </source>
</evidence>
<dbReference type="InterPro" id="IPR006764">
    <property type="entry name" value="SAM_dep_MeTrfase_SAV2177_type"/>
</dbReference>
<dbReference type="OrthoDB" id="4073278at2"/>
<sequence length="264" mass="28886">MGGSENVEIDTSVVHSARRYDYWLGGKDNFAADRESGDAIASRFPSVPLAAQENRKFLRRAVTYLSKEVGIRQFLDIGTGIPAANNTHEVAQSIAPESRVVYVDNDPIVLVHARALLSSSPEGATAYLDADFHEPERILEDPDLQRVLDLSQPVGLMLIAILHFMKEADRPYENVARLVDALPSGSHLTVTNATLDFAAPQDAADARAMLGHEMEWRSSAELARFFDGMTLIEPGVVPVSEWRPEETDRPAPAQVSSYGAMGAK</sequence>
<dbReference type="InParanoid" id="A0A545AGA0"/>
<protein>
    <submittedName>
        <fullName evidence="2">SAM-dependent methyltransferase</fullName>
    </submittedName>
</protein>
<reference evidence="2 3" key="1">
    <citation type="submission" date="2019-07" db="EMBL/GenBank/DDBJ databases">
        <title>Cryptosporangium phraense sp. nov., isolated from plant litter.</title>
        <authorList>
            <person name="Suriyachadkun C."/>
        </authorList>
    </citation>
    <scope>NUCLEOTIDE SEQUENCE [LARGE SCALE GENOMIC DNA]</scope>
    <source>
        <strain evidence="2 3">A-T 5661</strain>
    </source>
</reference>
<dbReference type="EMBL" id="VIRS01000043">
    <property type="protein sequence ID" value="TQS40331.1"/>
    <property type="molecule type" value="Genomic_DNA"/>
</dbReference>
<dbReference type="RefSeq" id="WP_142709288.1">
    <property type="nucleotide sequence ID" value="NZ_VIRS01000043.1"/>
</dbReference>
<dbReference type="Proteomes" id="UP000317982">
    <property type="component" value="Unassembled WGS sequence"/>
</dbReference>
<dbReference type="GO" id="GO:0032259">
    <property type="term" value="P:methylation"/>
    <property type="evidence" value="ECO:0007669"/>
    <property type="project" value="UniProtKB-KW"/>
</dbReference>
<accession>A0A545AGA0</accession>
<dbReference type="GO" id="GO:0008168">
    <property type="term" value="F:methyltransferase activity"/>
    <property type="evidence" value="ECO:0007669"/>
    <property type="project" value="UniProtKB-KW"/>
</dbReference>
<keyword evidence="3" id="KW-1185">Reference proteome</keyword>
<dbReference type="Gene3D" id="3.40.50.150">
    <property type="entry name" value="Vaccinia Virus protein VP39"/>
    <property type="match status" value="1"/>
</dbReference>
<evidence type="ECO:0000313" key="3">
    <source>
        <dbReference type="Proteomes" id="UP000317982"/>
    </source>
</evidence>
<keyword evidence="2" id="KW-0489">Methyltransferase</keyword>
<gene>
    <name evidence="2" type="ORF">FL583_35535</name>
</gene>
<keyword evidence="2" id="KW-0808">Transferase</keyword>
<name>A0A545AGA0_9ACTN</name>
<proteinExistence type="predicted"/>
<comment type="caution">
    <text evidence="2">The sequence shown here is derived from an EMBL/GenBank/DDBJ whole genome shotgun (WGS) entry which is preliminary data.</text>
</comment>
<dbReference type="Pfam" id="PF04672">
    <property type="entry name" value="Methyltransf_19"/>
    <property type="match status" value="1"/>
</dbReference>
<dbReference type="InterPro" id="IPR029063">
    <property type="entry name" value="SAM-dependent_MTases_sf"/>
</dbReference>
<dbReference type="AlphaFoldDB" id="A0A545AGA0"/>
<organism evidence="2 3">
    <name type="scientific">Cryptosporangium phraense</name>
    <dbReference type="NCBI Taxonomy" id="2593070"/>
    <lineage>
        <taxon>Bacteria</taxon>
        <taxon>Bacillati</taxon>
        <taxon>Actinomycetota</taxon>
        <taxon>Actinomycetes</taxon>
        <taxon>Cryptosporangiales</taxon>
        <taxon>Cryptosporangiaceae</taxon>
        <taxon>Cryptosporangium</taxon>
    </lineage>
</organism>
<feature type="region of interest" description="Disordered" evidence="1">
    <location>
        <begin position="242"/>
        <end position="264"/>
    </location>
</feature>
<evidence type="ECO:0000256" key="1">
    <source>
        <dbReference type="SAM" id="MobiDB-lite"/>
    </source>
</evidence>
<dbReference type="PIRSF" id="PIRSF017393">
    <property type="entry name" value="MTase_SAV2177"/>
    <property type="match status" value="1"/>
</dbReference>
<dbReference type="SUPFAM" id="SSF53335">
    <property type="entry name" value="S-adenosyl-L-methionine-dependent methyltransferases"/>
    <property type="match status" value="1"/>
</dbReference>